<proteinExistence type="inferred from homology"/>
<name>A0A1M6ESQ3_9PROT</name>
<evidence type="ECO:0000256" key="8">
    <source>
        <dbReference type="ARBA" id="ARBA00023239"/>
    </source>
</evidence>
<comment type="pathway">
    <text evidence="3 9">Carbohydrate metabolism; pentose and glucuronate interconversion.</text>
</comment>
<dbReference type="AlphaFoldDB" id="A0A1M6ESQ3"/>
<dbReference type="GO" id="GO:0030145">
    <property type="term" value="F:manganese ion binding"/>
    <property type="evidence" value="ECO:0007669"/>
    <property type="project" value="TreeGrafter"/>
</dbReference>
<comment type="cofactor">
    <cofactor evidence="9">
        <name>Fe(2+)</name>
        <dbReference type="ChEBI" id="CHEBI:29033"/>
    </cofactor>
    <cofactor evidence="9">
        <name>Mn(2+)</name>
        <dbReference type="ChEBI" id="CHEBI:29035"/>
    </cofactor>
</comment>
<evidence type="ECO:0000256" key="2">
    <source>
        <dbReference type="ARBA" id="ARBA00002713"/>
    </source>
</evidence>
<dbReference type="GO" id="GO:0008927">
    <property type="term" value="F:mannonate dehydratase activity"/>
    <property type="evidence" value="ECO:0007669"/>
    <property type="project" value="UniProtKB-UniRule"/>
</dbReference>
<dbReference type="EMBL" id="FQZF01000006">
    <property type="protein sequence ID" value="SHI88426.1"/>
    <property type="molecule type" value="Genomic_DNA"/>
</dbReference>
<dbReference type="NCBIfam" id="NF003027">
    <property type="entry name" value="PRK03906.1"/>
    <property type="match status" value="1"/>
</dbReference>
<evidence type="ECO:0000256" key="4">
    <source>
        <dbReference type="ARBA" id="ARBA00007389"/>
    </source>
</evidence>
<dbReference type="Proteomes" id="UP000184387">
    <property type="component" value="Unassembled WGS sequence"/>
</dbReference>
<dbReference type="InterPro" id="IPR036237">
    <property type="entry name" value="Xyl_isomerase-like_sf"/>
</dbReference>
<comment type="catalytic activity">
    <reaction evidence="1 9">
        <text>D-mannonate = 2-dehydro-3-deoxy-D-gluconate + H2O</text>
        <dbReference type="Rhea" id="RHEA:20097"/>
        <dbReference type="ChEBI" id="CHEBI:15377"/>
        <dbReference type="ChEBI" id="CHEBI:17767"/>
        <dbReference type="ChEBI" id="CHEBI:57990"/>
        <dbReference type="EC" id="4.2.1.8"/>
    </reaction>
</comment>
<evidence type="ECO:0000256" key="3">
    <source>
        <dbReference type="ARBA" id="ARBA00004892"/>
    </source>
</evidence>
<dbReference type="HAMAP" id="MF_00106">
    <property type="entry name" value="UxuA"/>
    <property type="match status" value="1"/>
</dbReference>
<dbReference type="OrthoDB" id="9780250at2"/>
<comment type="function">
    <text evidence="2 9">Catalyzes the dehydration of D-mannonate.</text>
</comment>
<evidence type="ECO:0000256" key="1">
    <source>
        <dbReference type="ARBA" id="ARBA00001794"/>
    </source>
</evidence>
<gene>
    <name evidence="9" type="primary">uxuA</name>
    <name evidence="10" type="ORF">SAMN02745194_01263</name>
</gene>
<evidence type="ECO:0000256" key="9">
    <source>
        <dbReference type="HAMAP-Rule" id="MF_00106"/>
    </source>
</evidence>
<evidence type="ECO:0000256" key="5">
    <source>
        <dbReference type="ARBA" id="ARBA00012927"/>
    </source>
</evidence>
<sequence length="396" mass="43916">MLESWRWFGPEDPVTLAHVRQTGATGVVSALHHLNQGGAWPEEEVRKRRAEIEAAGLRWAVVESIAVAEEIKTRTGAFRDRIEDYKQSIRAVARAGVRTICYNFMAVTDWTRTDLAWCVPSGGYALRFDWTELAAYDLFVLRRPGAEADHPPARRAAAEKRFHAMSEGEIGALERVLIDWLPAREFVYDRAGFQRMLDIYRDVGTDGMRENLIAFLSEITPVAAEEGARLCIHPDDPAFPIFGLPRVMSTAADTRALLEAVPDRANGLTLCTGAFGSHAANDLPAMAREFGPRIHFAHLRNVAIEPDGSFHEADHLDGATDMVAVVAALLSEEARRRAEGREDATIPMRPDHGHLLVDDIGKRVNPGYSCIGRLKGLAELRGVIRAVEAFREGRIH</sequence>
<dbReference type="GO" id="GO:0042840">
    <property type="term" value="P:D-glucuronate catabolic process"/>
    <property type="evidence" value="ECO:0007669"/>
    <property type="project" value="TreeGrafter"/>
</dbReference>
<dbReference type="GO" id="GO:0008198">
    <property type="term" value="F:ferrous iron binding"/>
    <property type="evidence" value="ECO:0007669"/>
    <property type="project" value="TreeGrafter"/>
</dbReference>
<evidence type="ECO:0000313" key="10">
    <source>
        <dbReference type="EMBL" id="SHI88426.1"/>
    </source>
</evidence>
<keyword evidence="6 9" id="KW-0408">Iron</keyword>
<dbReference type="InterPro" id="IPR004628">
    <property type="entry name" value="Man_deHydtase"/>
</dbReference>
<organism evidence="10 11">
    <name type="scientific">Muricoccus roseus</name>
    <dbReference type="NCBI Taxonomy" id="198092"/>
    <lineage>
        <taxon>Bacteria</taxon>
        <taxon>Pseudomonadati</taxon>
        <taxon>Pseudomonadota</taxon>
        <taxon>Alphaproteobacteria</taxon>
        <taxon>Acetobacterales</taxon>
        <taxon>Roseomonadaceae</taxon>
        <taxon>Muricoccus</taxon>
    </lineage>
</organism>
<evidence type="ECO:0000313" key="11">
    <source>
        <dbReference type="Proteomes" id="UP000184387"/>
    </source>
</evidence>
<dbReference type="RefSeq" id="WP_073132738.1">
    <property type="nucleotide sequence ID" value="NZ_FQZF01000006.1"/>
</dbReference>
<dbReference type="PANTHER" id="PTHR30387">
    <property type="entry name" value="MANNONATE DEHYDRATASE"/>
    <property type="match status" value="1"/>
</dbReference>
<dbReference type="SUPFAM" id="SSF51658">
    <property type="entry name" value="Xylose isomerase-like"/>
    <property type="match status" value="1"/>
</dbReference>
<dbReference type="STRING" id="198092.SAMN02745194_01263"/>
<dbReference type="Gene3D" id="3.20.20.150">
    <property type="entry name" value="Divalent-metal-dependent TIM barrel enzymes"/>
    <property type="match status" value="1"/>
</dbReference>
<protein>
    <recommendedName>
        <fullName evidence="5 9">Mannonate dehydratase</fullName>
        <ecNumber evidence="5 9">4.2.1.8</ecNumber>
    </recommendedName>
    <alternativeName>
        <fullName evidence="9">D-mannonate hydro-lyase</fullName>
    </alternativeName>
</protein>
<evidence type="ECO:0000256" key="6">
    <source>
        <dbReference type="ARBA" id="ARBA00023004"/>
    </source>
</evidence>
<reference evidence="10 11" key="1">
    <citation type="submission" date="2016-11" db="EMBL/GenBank/DDBJ databases">
        <authorList>
            <person name="Jaros S."/>
            <person name="Januszkiewicz K."/>
            <person name="Wedrychowicz H."/>
        </authorList>
    </citation>
    <scope>NUCLEOTIDE SEQUENCE [LARGE SCALE GENOMIC DNA]</scope>
    <source>
        <strain evidence="10 11">DSM 14916</strain>
    </source>
</reference>
<keyword evidence="7 9" id="KW-0464">Manganese</keyword>
<dbReference type="Pfam" id="PF03786">
    <property type="entry name" value="UxuA"/>
    <property type="match status" value="1"/>
</dbReference>
<keyword evidence="11" id="KW-1185">Reference proteome</keyword>
<comment type="similarity">
    <text evidence="4 9">Belongs to the mannonate dehydratase family.</text>
</comment>
<dbReference type="NCBIfam" id="TIGR00695">
    <property type="entry name" value="uxuA"/>
    <property type="match status" value="1"/>
</dbReference>
<dbReference type="UniPathway" id="UPA00246"/>
<dbReference type="PIRSF" id="PIRSF016049">
    <property type="entry name" value="Man_dehyd"/>
    <property type="match status" value="1"/>
</dbReference>
<keyword evidence="8 9" id="KW-0456">Lyase</keyword>
<dbReference type="EC" id="4.2.1.8" evidence="5 9"/>
<accession>A0A1M6ESQ3</accession>
<evidence type="ECO:0000256" key="7">
    <source>
        <dbReference type="ARBA" id="ARBA00023211"/>
    </source>
</evidence>
<dbReference type="PANTHER" id="PTHR30387:SF2">
    <property type="entry name" value="MANNONATE DEHYDRATASE"/>
    <property type="match status" value="1"/>
</dbReference>